<sequence length="428" mass="47597">MEAGSALKSFVEYTSEHHFPLENIPFGTFKNPETNETHCCTRIGDFVIDLAVLHDLGHFSGDHLKGENVFNHEFLNTFMAAGRPAWTEARVTIQNLFAEGSSFASDEDGKSKTMFAFDKVEMTLPVNIKDYTDFYSSKHHAYNVGCMIRGPDNALQPNYTYLPVGYHGRSSSIVLSGTDVRRPKGQVSADKKVPTWSDCKRLDFELEMGAYVGVGNELGKPIKISNSSDHIFGLSLLNDWSARDIQVWEYVPLGPFNAKNFASTVSPWIITLEALEPFKIAHQEQDPEPLPYLKEENPSTYNIDLHVGIQSESMDAPHEVCKSNFKHLYWNVNQQLTHHAVTGCNMSTGDFLGSGTISGPEKSERGCLLELSWAGKEKISLGNDEERVFLKDGDSVNMTGVCHGEGYTIGFGDCVGKVLPALDDKDYF</sequence>
<feature type="binding site" evidence="15">
    <location>
        <position position="133"/>
    </location>
    <ligand>
        <name>Ca(2+)</name>
        <dbReference type="ChEBI" id="CHEBI:29108"/>
    </ligand>
</feature>
<dbReference type="GO" id="GO:0004334">
    <property type="term" value="F:fumarylacetoacetase activity"/>
    <property type="evidence" value="ECO:0007669"/>
    <property type="project" value="UniProtKB-UniRule"/>
</dbReference>
<dbReference type="Pfam" id="PF09298">
    <property type="entry name" value="FAA_hydrolase_N"/>
    <property type="match status" value="1"/>
</dbReference>
<evidence type="ECO:0000256" key="16">
    <source>
        <dbReference type="RuleBase" id="RU366008"/>
    </source>
</evidence>
<dbReference type="PANTHER" id="PTHR43069:SF2">
    <property type="entry name" value="FUMARYLACETOACETASE"/>
    <property type="match status" value="1"/>
</dbReference>
<evidence type="ECO:0000256" key="8">
    <source>
        <dbReference type="ARBA" id="ARBA00022837"/>
    </source>
</evidence>
<dbReference type="Proteomes" id="UP001295684">
    <property type="component" value="Unassembled WGS sequence"/>
</dbReference>
<dbReference type="GO" id="GO:1902000">
    <property type="term" value="P:homogentisate catabolic process"/>
    <property type="evidence" value="ECO:0007669"/>
    <property type="project" value="TreeGrafter"/>
</dbReference>
<evidence type="ECO:0000256" key="2">
    <source>
        <dbReference type="ARBA" id="ARBA00004782"/>
    </source>
</evidence>
<comment type="caution">
    <text evidence="19">The sequence shown here is derived from an EMBL/GenBank/DDBJ whole genome shotgun (WGS) entry which is preliminary data.</text>
</comment>
<accession>A0AAD1UKK1</accession>
<evidence type="ECO:0000256" key="4">
    <source>
        <dbReference type="ARBA" id="ARBA00012094"/>
    </source>
</evidence>
<feature type="binding site" evidence="14">
    <location>
        <position position="149"/>
    </location>
    <ligand>
        <name>substrate</name>
    </ligand>
</feature>
<evidence type="ECO:0000256" key="12">
    <source>
        <dbReference type="ARBA" id="ARBA00031740"/>
    </source>
</evidence>
<evidence type="ECO:0000256" key="3">
    <source>
        <dbReference type="ARBA" id="ARBA00010211"/>
    </source>
</evidence>
<dbReference type="GO" id="GO:0006559">
    <property type="term" value="P:L-phenylalanine catabolic process"/>
    <property type="evidence" value="ECO:0007669"/>
    <property type="project" value="UniProtKB-UniRule"/>
</dbReference>
<comment type="catalytic activity">
    <reaction evidence="1 16">
        <text>4-fumarylacetoacetate + H2O = acetoacetate + fumarate + H(+)</text>
        <dbReference type="Rhea" id="RHEA:10244"/>
        <dbReference type="ChEBI" id="CHEBI:13705"/>
        <dbReference type="ChEBI" id="CHEBI:15377"/>
        <dbReference type="ChEBI" id="CHEBI:15378"/>
        <dbReference type="ChEBI" id="CHEBI:18034"/>
        <dbReference type="ChEBI" id="CHEBI:29806"/>
        <dbReference type="EC" id="3.7.1.2"/>
    </reaction>
</comment>
<dbReference type="AlphaFoldDB" id="A0AAD1UKK1"/>
<evidence type="ECO:0000256" key="6">
    <source>
        <dbReference type="ARBA" id="ARBA00022723"/>
    </source>
</evidence>
<keyword evidence="10 16" id="KW-0828">Tyrosine catabolism</keyword>
<protein>
    <recommendedName>
        <fullName evidence="5 16">Fumarylacetoacetase</fullName>
        <ecNumber evidence="4 16">3.7.1.2</ecNumber>
    </recommendedName>
    <alternativeName>
        <fullName evidence="12 16">Fumarylacetoacetate hydrolase</fullName>
    </alternativeName>
</protein>
<evidence type="ECO:0000256" key="13">
    <source>
        <dbReference type="PIRSR" id="PIRSR605959-1"/>
    </source>
</evidence>
<dbReference type="NCBIfam" id="TIGR01266">
    <property type="entry name" value="fum_ac_acetase"/>
    <property type="match status" value="1"/>
</dbReference>
<evidence type="ECO:0000256" key="10">
    <source>
        <dbReference type="ARBA" id="ARBA00022878"/>
    </source>
</evidence>
<organism evidence="19 20">
    <name type="scientific">Euplotes crassus</name>
    <dbReference type="NCBI Taxonomy" id="5936"/>
    <lineage>
        <taxon>Eukaryota</taxon>
        <taxon>Sar</taxon>
        <taxon>Alveolata</taxon>
        <taxon>Ciliophora</taxon>
        <taxon>Intramacronucleata</taxon>
        <taxon>Spirotrichea</taxon>
        <taxon>Hypotrichia</taxon>
        <taxon>Euplotida</taxon>
        <taxon>Euplotidae</taxon>
        <taxon>Moneuplotes</taxon>
    </lineage>
</organism>
<evidence type="ECO:0000256" key="14">
    <source>
        <dbReference type="PIRSR" id="PIRSR605959-2"/>
    </source>
</evidence>
<feature type="binding site" evidence="14">
    <location>
        <position position="356"/>
    </location>
    <ligand>
        <name>substrate</name>
    </ligand>
</feature>
<keyword evidence="20" id="KW-1185">Reference proteome</keyword>
<feature type="binding site" evidence="14">
    <location>
        <position position="250"/>
    </location>
    <ligand>
        <name>substrate</name>
    </ligand>
</feature>
<keyword evidence="11 16" id="KW-0585">Phenylalanine catabolism</keyword>
<keyword evidence="7 16" id="KW-0378">Hydrolase</keyword>
<gene>
    <name evidence="19" type="ORF">ECRASSUSDP1_LOCUS11770</name>
</gene>
<feature type="domain" description="Fumarylacetoacetase-like C-terminal" evidence="17">
    <location>
        <begin position="132"/>
        <end position="416"/>
    </location>
</feature>
<evidence type="ECO:0000256" key="7">
    <source>
        <dbReference type="ARBA" id="ARBA00022801"/>
    </source>
</evidence>
<evidence type="ECO:0000259" key="18">
    <source>
        <dbReference type="Pfam" id="PF09298"/>
    </source>
</evidence>
<dbReference type="Pfam" id="PF01557">
    <property type="entry name" value="FAA_hydrolase"/>
    <property type="match status" value="1"/>
</dbReference>
<dbReference type="Gene3D" id="3.90.850.10">
    <property type="entry name" value="Fumarylacetoacetase-like, C-terminal domain"/>
    <property type="match status" value="1"/>
</dbReference>
<dbReference type="GO" id="GO:0006572">
    <property type="term" value="P:L-tyrosine catabolic process"/>
    <property type="evidence" value="ECO:0007669"/>
    <property type="project" value="UniProtKB-UniRule"/>
</dbReference>
<feature type="binding site" evidence="14">
    <location>
        <position position="135"/>
    </location>
    <ligand>
        <name>substrate</name>
    </ligand>
</feature>
<keyword evidence="6 15" id="KW-0479">Metal-binding</keyword>
<dbReference type="InterPro" id="IPR036462">
    <property type="entry name" value="Fumarylacetoacetase_N_sf"/>
</dbReference>
<feature type="binding site" evidence="14">
    <location>
        <position position="246"/>
    </location>
    <ligand>
        <name>substrate</name>
    </ligand>
</feature>
<keyword evidence="8 15" id="KW-0106">Calcium</keyword>
<keyword evidence="9 15" id="KW-0460">Magnesium</keyword>
<feature type="binding site" evidence="15">
    <location>
        <position position="239"/>
    </location>
    <ligand>
        <name>Mg(2+)</name>
        <dbReference type="ChEBI" id="CHEBI:18420"/>
    </ligand>
</feature>
<dbReference type="PANTHER" id="PTHR43069">
    <property type="entry name" value="FUMARYLACETOACETASE"/>
    <property type="match status" value="1"/>
</dbReference>
<dbReference type="InterPro" id="IPR036663">
    <property type="entry name" value="Fumarylacetoacetase_C_sf"/>
</dbReference>
<feature type="binding site" evidence="15">
    <location>
        <position position="205"/>
    </location>
    <ligand>
        <name>Ca(2+)</name>
        <dbReference type="ChEBI" id="CHEBI:29108"/>
    </ligand>
</feature>
<dbReference type="SUPFAM" id="SSF56529">
    <property type="entry name" value="FAH"/>
    <property type="match status" value="1"/>
</dbReference>
<evidence type="ECO:0000256" key="1">
    <source>
        <dbReference type="ARBA" id="ARBA00000353"/>
    </source>
</evidence>
<evidence type="ECO:0000313" key="19">
    <source>
        <dbReference type="EMBL" id="CAI2370457.1"/>
    </source>
</evidence>
<dbReference type="EC" id="3.7.1.2" evidence="4 16"/>
<feature type="domain" description="Fumarylacetoacetase N-terminal" evidence="18">
    <location>
        <begin position="22"/>
        <end position="125"/>
    </location>
</feature>
<dbReference type="SUPFAM" id="SSF63433">
    <property type="entry name" value="Fumarylacetoacetate hydrolase, FAH, N-terminal domain"/>
    <property type="match status" value="1"/>
</dbReference>
<dbReference type="GO" id="GO:0046872">
    <property type="term" value="F:metal ion binding"/>
    <property type="evidence" value="ECO:0007669"/>
    <property type="project" value="UniProtKB-UniRule"/>
</dbReference>
<evidence type="ECO:0000313" key="20">
    <source>
        <dbReference type="Proteomes" id="UP001295684"/>
    </source>
</evidence>
<evidence type="ECO:0000256" key="9">
    <source>
        <dbReference type="ARBA" id="ARBA00022842"/>
    </source>
</evidence>
<evidence type="ECO:0000256" key="15">
    <source>
        <dbReference type="PIRSR" id="PIRSR605959-3"/>
    </source>
</evidence>
<name>A0AAD1UKK1_EUPCR</name>
<feature type="binding site" evidence="15">
    <location>
        <position position="207"/>
    </location>
    <ligand>
        <name>Ca(2+)</name>
        <dbReference type="ChEBI" id="CHEBI:29108"/>
    </ligand>
</feature>
<dbReference type="InterPro" id="IPR015377">
    <property type="entry name" value="Fumarylacetoacetase_N"/>
</dbReference>
<comment type="similarity">
    <text evidence="3 16">Belongs to the FAH family.</text>
</comment>
<dbReference type="InterPro" id="IPR011234">
    <property type="entry name" value="Fumarylacetoacetase-like_C"/>
</dbReference>
<comment type="cofactor">
    <cofactor evidence="16">
        <name>Mg(2+)</name>
        <dbReference type="ChEBI" id="CHEBI:18420"/>
    </cofactor>
    <cofactor evidence="16">
        <name>Ca(2+)</name>
        <dbReference type="ChEBI" id="CHEBI:29108"/>
    </cofactor>
</comment>
<dbReference type="FunFam" id="3.90.850.10:FF:000004">
    <property type="entry name" value="Fumarylacetoacetase"/>
    <property type="match status" value="1"/>
</dbReference>
<comment type="pathway">
    <text evidence="2 16">Amino-acid degradation; L-phenylalanine degradation; acetoacetate and fumarate from L-phenylalanine: step 6/6.</text>
</comment>
<proteinExistence type="inferred from homology"/>
<evidence type="ECO:0000256" key="5">
    <source>
        <dbReference type="ARBA" id="ARBA00014741"/>
    </source>
</evidence>
<dbReference type="InterPro" id="IPR005959">
    <property type="entry name" value="Fumarylacetoacetase"/>
</dbReference>
<feature type="binding site" evidence="15">
    <location>
        <position position="263"/>
    </location>
    <ligand>
        <name>Mg(2+)</name>
        <dbReference type="ChEBI" id="CHEBI:18420"/>
    </ligand>
</feature>
<dbReference type="EMBL" id="CAMPGE010011637">
    <property type="protein sequence ID" value="CAI2370457.1"/>
    <property type="molecule type" value="Genomic_DNA"/>
</dbReference>
<reference evidence="19" key="1">
    <citation type="submission" date="2023-07" db="EMBL/GenBank/DDBJ databases">
        <authorList>
            <consortium name="AG Swart"/>
            <person name="Singh M."/>
            <person name="Singh A."/>
            <person name="Seah K."/>
            <person name="Emmerich C."/>
        </authorList>
    </citation>
    <scope>NUCLEOTIDE SEQUENCE</scope>
    <source>
        <strain evidence="19">DP1</strain>
    </source>
</reference>
<dbReference type="Gene3D" id="2.30.30.230">
    <property type="entry name" value="Fumarylacetoacetase, N-terminal domain"/>
    <property type="match status" value="1"/>
</dbReference>
<feature type="binding site" evidence="15">
    <location>
        <position position="239"/>
    </location>
    <ligand>
        <name>Ca(2+)</name>
        <dbReference type="ChEBI" id="CHEBI:29108"/>
    </ligand>
</feature>
<feature type="active site" description="Proton acceptor" evidence="13">
    <location>
        <position position="140"/>
    </location>
</feature>
<feature type="binding site" evidence="15">
    <location>
        <position position="259"/>
    </location>
    <ligand>
        <name>Mg(2+)</name>
        <dbReference type="ChEBI" id="CHEBI:18420"/>
    </ligand>
</feature>
<evidence type="ECO:0000256" key="11">
    <source>
        <dbReference type="ARBA" id="ARBA00023232"/>
    </source>
</evidence>
<evidence type="ECO:0000259" key="17">
    <source>
        <dbReference type="Pfam" id="PF01557"/>
    </source>
</evidence>